<dbReference type="Gene3D" id="3.50.7.10">
    <property type="entry name" value="GroEL"/>
    <property type="match status" value="1"/>
</dbReference>
<dbReference type="GO" id="GO:0051082">
    <property type="term" value="F:unfolded protein binding"/>
    <property type="evidence" value="ECO:0007669"/>
    <property type="project" value="InterPro"/>
</dbReference>
<name>M0DCM2_HALPD</name>
<reference evidence="6 7" key="1">
    <citation type="journal article" date="2014" name="PLoS Genet.">
        <title>Phylogenetically driven sequencing of extremely halophilic archaea reveals strategies for static and dynamic osmo-response.</title>
        <authorList>
            <person name="Becker E.A."/>
            <person name="Seitzer P.M."/>
            <person name="Tritt A."/>
            <person name="Larsen D."/>
            <person name="Krusor M."/>
            <person name="Yao A.I."/>
            <person name="Wu D."/>
            <person name="Madern D."/>
            <person name="Eisen J.A."/>
            <person name="Darling A.E."/>
            <person name="Facciotti M.T."/>
        </authorList>
    </citation>
    <scope>NUCLEOTIDE SEQUENCE [LARGE SCALE GENOMIC DNA]</scope>
    <source>
        <strain evidence="6 7">JCM 14848</strain>
    </source>
</reference>
<keyword evidence="2 5" id="KW-0547">Nucleotide-binding</keyword>
<dbReference type="GO" id="GO:0140662">
    <property type="term" value="F:ATP-dependent protein folding chaperone"/>
    <property type="evidence" value="ECO:0007669"/>
    <property type="project" value="InterPro"/>
</dbReference>
<protein>
    <submittedName>
        <fullName evidence="6">Chaperonin Cpn60/TCP-1</fullName>
    </submittedName>
</protein>
<dbReference type="Proteomes" id="UP000011513">
    <property type="component" value="Unassembled WGS sequence"/>
</dbReference>
<dbReference type="InterPro" id="IPR002423">
    <property type="entry name" value="Cpn60/GroEL/TCP-1"/>
</dbReference>
<sequence>MVTNELYTGWSTVPGSETRQMIRDASEEMGGLVRSTLGPLGLDKMVVRRMPDDELRWFVSNDGSAIVEEFEGETSHPVAQWFIRAVEDHEADYGDGATTFVLLASELSSTAMDLIDDGVHPNDVIEGFSIGAQRTIERWNEMAMPLTNATGTLDRDRLRAIAMTGMTNGRETSWPLGEFADTVVEAVMRVSDPATRSIRLDHAKTVAVPGGSVGDSMLLDGVVLPGEVVVGEHLLPTTGPVLLVDASLKPRDLSADVNVTVENDADAERVANGRRDSEEIAAAIAATGAVAVVATGDADMAVAKELARRGTVLLRNVKHTDFEYIKQATGATHRGPIRPDTRIDPEILGHATVRFRDTGRDDDWIAFEPQARAGVPAVTLVVRGGTQAVAEEAERRIRDSKNALRACVITPKALPAGGAAEISAAHAVRSIAPRFDGREQLAVEAFADVLESIPRTLAANAGLDSLAAVADLRARYEAGHHRAAVSSDGTLIDDVTADGGGIDPYQIRVSGLIRAVEFVTNLVRIDSVLVDEREPSVDRVLEEPKVSPEEMFDG</sequence>
<dbReference type="InterPro" id="IPR017998">
    <property type="entry name" value="Chaperone_TCP-1"/>
</dbReference>
<keyword evidence="4 5" id="KW-0143">Chaperone</keyword>
<dbReference type="InParanoid" id="M0DCM2"/>
<dbReference type="eggNOG" id="arCOG01257">
    <property type="taxonomic scope" value="Archaea"/>
</dbReference>
<dbReference type="SUPFAM" id="SSF48592">
    <property type="entry name" value="GroEL equatorial domain-like"/>
    <property type="match status" value="1"/>
</dbReference>
<keyword evidence="3 5" id="KW-0067">ATP-binding</keyword>
<evidence type="ECO:0000256" key="3">
    <source>
        <dbReference type="ARBA" id="ARBA00022840"/>
    </source>
</evidence>
<evidence type="ECO:0000256" key="1">
    <source>
        <dbReference type="ARBA" id="ARBA00008020"/>
    </source>
</evidence>
<dbReference type="SUPFAM" id="SSF52029">
    <property type="entry name" value="GroEL apical domain-like"/>
    <property type="match status" value="1"/>
</dbReference>
<organism evidence="6 7">
    <name type="scientific">Halogeometricum pallidum JCM 14848</name>
    <dbReference type="NCBI Taxonomy" id="1227487"/>
    <lineage>
        <taxon>Archaea</taxon>
        <taxon>Methanobacteriati</taxon>
        <taxon>Methanobacteriota</taxon>
        <taxon>Stenosarchaea group</taxon>
        <taxon>Halobacteria</taxon>
        <taxon>Halobacteriales</taxon>
        <taxon>Haloferacaceae</taxon>
        <taxon>Halogeometricum</taxon>
    </lineage>
</organism>
<dbReference type="PROSITE" id="PS00750">
    <property type="entry name" value="TCP1_1"/>
    <property type="match status" value="1"/>
</dbReference>
<evidence type="ECO:0000256" key="4">
    <source>
        <dbReference type="ARBA" id="ARBA00023186"/>
    </source>
</evidence>
<accession>M0DCM2</accession>
<keyword evidence="7" id="KW-1185">Reference proteome</keyword>
<evidence type="ECO:0000313" key="7">
    <source>
        <dbReference type="Proteomes" id="UP000011513"/>
    </source>
</evidence>
<dbReference type="InterPro" id="IPR002194">
    <property type="entry name" value="Chaperonin_TCP-1_CS"/>
</dbReference>
<comment type="caution">
    <text evidence="6">The sequence shown here is derived from an EMBL/GenBank/DDBJ whole genome shotgun (WGS) entry which is preliminary data.</text>
</comment>
<dbReference type="SUPFAM" id="SSF54849">
    <property type="entry name" value="GroEL-intermediate domain like"/>
    <property type="match status" value="1"/>
</dbReference>
<evidence type="ECO:0000256" key="2">
    <source>
        <dbReference type="ARBA" id="ARBA00022741"/>
    </source>
</evidence>
<dbReference type="GO" id="GO:0016887">
    <property type="term" value="F:ATP hydrolysis activity"/>
    <property type="evidence" value="ECO:0007669"/>
    <property type="project" value="InterPro"/>
</dbReference>
<dbReference type="EMBL" id="AOIV01000011">
    <property type="protein sequence ID" value="ELZ32482.1"/>
    <property type="molecule type" value="Genomic_DNA"/>
</dbReference>
<proteinExistence type="inferred from homology"/>
<dbReference type="AlphaFoldDB" id="M0DCM2"/>
<dbReference type="InterPro" id="IPR027413">
    <property type="entry name" value="GROEL-like_equatorial_sf"/>
</dbReference>
<evidence type="ECO:0000313" key="6">
    <source>
        <dbReference type="EMBL" id="ELZ32482.1"/>
    </source>
</evidence>
<gene>
    <name evidence="6" type="ORF">C474_06662</name>
</gene>
<dbReference type="PRINTS" id="PR00304">
    <property type="entry name" value="TCOMPLEXTCP1"/>
</dbReference>
<dbReference type="PANTHER" id="PTHR11353">
    <property type="entry name" value="CHAPERONIN"/>
    <property type="match status" value="1"/>
</dbReference>
<dbReference type="InterPro" id="IPR027409">
    <property type="entry name" value="GroEL-like_apical_dom_sf"/>
</dbReference>
<comment type="similarity">
    <text evidence="1 5">Belongs to the TCP-1 chaperonin family.</text>
</comment>
<evidence type="ECO:0000256" key="5">
    <source>
        <dbReference type="RuleBase" id="RU004187"/>
    </source>
</evidence>
<dbReference type="Pfam" id="PF00118">
    <property type="entry name" value="Cpn60_TCP1"/>
    <property type="match status" value="1"/>
</dbReference>
<dbReference type="Gene3D" id="3.30.260.10">
    <property type="entry name" value="TCP-1-like chaperonin intermediate domain"/>
    <property type="match status" value="1"/>
</dbReference>
<dbReference type="InterPro" id="IPR027410">
    <property type="entry name" value="TCP-1-like_intermed_sf"/>
</dbReference>
<dbReference type="GO" id="GO:0005524">
    <property type="term" value="F:ATP binding"/>
    <property type="evidence" value="ECO:0007669"/>
    <property type="project" value="UniProtKB-KW"/>
</dbReference>
<dbReference type="Gene3D" id="1.10.560.10">
    <property type="entry name" value="GroEL-like equatorial domain"/>
    <property type="match status" value="1"/>
</dbReference>
<dbReference type="PATRIC" id="fig|1227487.5.peg.1354"/>